<reference evidence="2 3" key="1">
    <citation type="journal article" date="2015" name="Genome Biol. Evol.">
        <title>Phylogenomic analyses indicate that early fungi evolved digesting cell walls of algal ancestors of land plants.</title>
        <authorList>
            <person name="Chang Y."/>
            <person name="Wang S."/>
            <person name="Sekimoto S."/>
            <person name="Aerts A.L."/>
            <person name="Choi C."/>
            <person name="Clum A."/>
            <person name="LaButti K.M."/>
            <person name="Lindquist E.A."/>
            <person name="Yee Ngan C."/>
            <person name="Ohm R.A."/>
            <person name="Salamov A.A."/>
            <person name="Grigoriev I.V."/>
            <person name="Spatafora J.W."/>
            <person name="Berbee M.L."/>
        </authorList>
    </citation>
    <scope>NUCLEOTIDE SEQUENCE [LARGE SCALE GENOMIC DNA]</scope>
    <source>
        <strain evidence="2 3">JEL478</strain>
    </source>
</reference>
<accession>A0A139A6W6</accession>
<dbReference type="OMA" id="GRNGCHE"/>
<feature type="compositionally biased region" description="Pro residues" evidence="1">
    <location>
        <begin position="246"/>
        <end position="257"/>
    </location>
</feature>
<dbReference type="EMBL" id="KQ965787">
    <property type="protein sequence ID" value="KXS12511.1"/>
    <property type="molecule type" value="Genomic_DNA"/>
</dbReference>
<dbReference type="Proteomes" id="UP000070544">
    <property type="component" value="Unassembled WGS sequence"/>
</dbReference>
<proteinExistence type="predicted"/>
<name>A0A139A6W6_GONPJ</name>
<evidence type="ECO:0000313" key="2">
    <source>
        <dbReference type="EMBL" id="KXS12511.1"/>
    </source>
</evidence>
<feature type="region of interest" description="Disordered" evidence="1">
    <location>
        <begin position="230"/>
        <end position="257"/>
    </location>
</feature>
<dbReference type="AlphaFoldDB" id="A0A139A6W6"/>
<feature type="region of interest" description="Disordered" evidence="1">
    <location>
        <begin position="131"/>
        <end position="213"/>
    </location>
</feature>
<sequence>MRNSFPSHTPILMSADVDRDWGRDPHHRRPIKTRDIPFDSSLSYLIALSPAELETCPVAKDGTPRILLDDAHRGLRVDCFLGKMDEDFVRWAVDGGEPLCIRAAAYYDENIDAFKIVFDRYQTKLLKHLLSKRPANPTPPPPPHERVISRSSPIPSSDTTPIPATTQPAQHPESLTSRPISISPDPAPPLSTPPDPSSQLKRPQVPGLDEARSKRPYLDWAAFRQTGESEVGAAGQVGQGWSTNPHPHPQPSPSPILVPSPSPVPVVNIPYAHLPTLPCAPLQQWHAMAPTGPPQQSPSPAFTPALPPLNAPASIIGHGPASLPTAPFPGAPAPAPVYQGAHSGVGHGFGFVPGAGFGGVHGAGPPQMGQGVAPGFFPAGVGAFSMGLGVMGVMGGMGINVNGMPGMSGTNMKYEQHASAARDGRNGCHEHST</sequence>
<gene>
    <name evidence="2" type="ORF">M427DRAFT_394973</name>
</gene>
<keyword evidence="3" id="KW-1185">Reference proteome</keyword>
<feature type="compositionally biased region" description="Pro residues" evidence="1">
    <location>
        <begin position="185"/>
        <end position="196"/>
    </location>
</feature>
<protein>
    <submittedName>
        <fullName evidence="2">Uncharacterized protein</fullName>
    </submittedName>
</protein>
<evidence type="ECO:0000313" key="3">
    <source>
        <dbReference type="Proteomes" id="UP000070544"/>
    </source>
</evidence>
<organism evidence="2 3">
    <name type="scientific">Gonapodya prolifera (strain JEL478)</name>
    <name type="common">Monoblepharis prolifera</name>
    <dbReference type="NCBI Taxonomy" id="1344416"/>
    <lineage>
        <taxon>Eukaryota</taxon>
        <taxon>Fungi</taxon>
        <taxon>Fungi incertae sedis</taxon>
        <taxon>Chytridiomycota</taxon>
        <taxon>Chytridiomycota incertae sedis</taxon>
        <taxon>Monoblepharidomycetes</taxon>
        <taxon>Monoblepharidales</taxon>
        <taxon>Gonapodyaceae</taxon>
        <taxon>Gonapodya</taxon>
    </lineage>
</organism>
<feature type="compositionally biased region" description="Low complexity" evidence="1">
    <location>
        <begin position="149"/>
        <end position="172"/>
    </location>
</feature>
<evidence type="ECO:0000256" key="1">
    <source>
        <dbReference type="SAM" id="MobiDB-lite"/>
    </source>
</evidence>